<dbReference type="PATRIC" id="fig|272943.9.peg.202"/>
<evidence type="ECO:0000256" key="5">
    <source>
        <dbReference type="ARBA" id="ARBA00023124"/>
    </source>
</evidence>
<dbReference type="InterPro" id="IPR036590">
    <property type="entry name" value="SRAP-like"/>
</dbReference>
<dbReference type="InterPro" id="IPR003738">
    <property type="entry name" value="SRAP"/>
</dbReference>
<keyword evidence="4 8" id="KW-0378">Hydrolase</keyword>
<protein>
    <recommendedName>
        <fullName evidence="8">Abasic site processing protein</fullName>
        <ecNumber evidence="8">3.4.-.-</ecNumber>
    </recommendedName>
</protein>
<dbReference type="GO" id="GO:0003697">
    <property type="term" value="F:single-stranded DNA binding"/>
    <property type="evidence" value="ECO:0007669"/>
    <property type="project" value="InterPro"/>
</dbReference>
<reference evidence="10" key="1">
    <citation type="submission" date="2005-09" db="EMBL/GenBank/DDBJ databases">
        <title>Complete sequence of plasmid D of Rhodobacter sphaeroides 2.4.1.</title>
        <authorList>
            <person name="Copeland A."/>
            <person name="Lucas S."/>
            <person name="Lapidus A."/>
            <person name="Barry K."/>
            <person name="Detter J.C."/>
            <person name="Glavina T."/>
            <person name="Hammon N."/>
            <person name="Israni S."/>
            <person name="Pitluck S."/>
            <person name="Richardson P."/>
            <person name="Mackenzie C."/>
            <person name="Choudhary M."/>
            <person name="Larimer F."/>
            <person name="Hauser L.J."/>
            <person name="Land M."/>
            <person name="Donohue T.J."/>
            <person name="Kaplan S."/>
        </authorList>
    </citation>
    <scope>NUCLEOTIDE SEQUENCE [LARGE SCALE GENOMIC DNA]</scope>
    <source>
        <strain evidence="10">ATCC 17023 / DSM 158 / JCM 6121 / CCUG 31486 / LMG 2827 / NBRC 12203 / NCIMB 8253 / ATH 2.4.1.</strain>
        <plasmid evidence="10">pRS241d</plasmid>
    </source>
</reference>
<evidence type="ECO:0000256" key="4">
    <source>
        <dbReference type="ARBA" id="ARBA00022801"/>
    </source>
</evidence>
<evidence type="ECO:0000256" key="8">
    <source>
        <dbReference type="RuleBase" id="RU364100"/>
    </source>
</evidence>
<keyword evidence="9" id="KW-0614">Plasmid</keyword>
<dbReference type="GeneID" id="3711989"/>
<evidence type="ECO:0000256" key="7">
    <source>
        <dbReference type="ARBA" id="ARBA00023239"/>
    </source>
</evidence>
<keyword evidence="10" id="KW-1185">Reference proteome</keyword>
<evidence type="ECO:0000256" key="2">
    <source>
        <dbReference type="ARBA" id="ARBA00022670"/>
    </source>
</evidence>
<evidence type="ECO:0000313" key="10">
    <source>
        <dbReference type="Proteomes" id="UP000002703"/>
    </source>
</evidence>
<dbReference type="SUPFAM" id="SSF143081">
    <property type="entry name" value="BB1717-like"/>
    <property type="match status" value="1"/>
</dbReference>
<dbReference type="EnsemblBacteria" id="ABA81610">
    <property type="protein sequence ID" value="ABA81610"/>
    <property type="gene ID" value="RSP_4144"/>
</dbReference>
<dbReference type="OrthoDB" id="9782620at2"/>
<accession>Q3IV24</accession>
<keyword evidence="7" id="KW-0456">Lyase</keyword>
<evidence type="ECO:0000256" key="1">
    <source>
        <dbReference type="ARBA" id="ARBA00008136"/>
    </source>
</evidence>
<dbReference type="RefSeq" id="WP_011331417.1">
    <property type="nucleotide sequence ID" value="NC_007490.2"/>
</dbReference>
<geneLocation type="plasmid" evidence="10">
    <name>pRS241d</name>
</geneLocation>
<keyword evidence="6" id="KW-0238">DNA-binding</keyword>
<evidence type="ECO:0000256" key="3">
    <source>
        <dbReference type="ARBA" id="ARBA00022763"/>
    </source>
</evidence>
<dbReference type="GO" id="GO:0016829">
    <property type="term" value="F:lyase activity"/>
    <property type="evidence" value="ECO:0007669"/>
    <property type="project" value="UniProtKB-KW"/>
</dbReference>
<dbReference type="PhylomeDB" id="Q3IV24"/>
<sequence>MCNLYSNTTAQEAMRSLFDVSLELDRLGNAQPLPAIWPKYEAPVVRLDTEGRREMVMMHWGFLTPKTSAKTGKPLAPDAWNNARDDKRGSGLWRASFQSRRCLIPGSSFREAKGRAPATDFWFALAGEEERPPFAFAGLWRQGQPSVDGEAGQWVTHTMMTTEANDLVRPVHPTRMPVILAPEDYETWLTGTAEEAAALLRPYPAERMRIVREGIGMTSDPMS</sequence>
<evidence type="ECO:0000256" key="6">
    <source>
        <dbReference type="ARBA" id="ARBA00023125"/>
    </source>
</evidence>
<organism evidence="9 10">
    <name type="scientific">Cereibacter sphaeroides (strain ATCC 17023 / DSM 158 / JCM 6121 / CCUG 31486 / LMG 2827 / NBRC 12203 / NCIMB 8253 / ATH 2.4.1.)</name>
    <name type="common">Rhodobacter sphaeroides</name>
    <dbReference type="NCBI Taxonomy" id="272943"/>
    <lineage>
        <taxon>Bacteria</taxon>
        <taxon>Pseudomonadati</taxon>
        <taxon>Pseudomonadota</taxon>
        <taxon>Alphaproteobacteria</taxon>
        <taxon>Rhodobacterales</taxon>
        <taxon>Paracoccaceae</taxon>
        <taxon>Cereibacter</taxon>
    </lineage>
</organism>
<keyword evidence="3" id="KW-0227">DNA damage</keyword>
<dbReference type="EC" id="3.4.-.-" evidence="8"/>
<name>Q3IV24_CERS4</name>
<dbReference type="EMBL" id="CP000147">
    <property type="protein sequence ID" value="ABA81610.1"/>
    <property type="molecule type" value="Genomic_DNA"/>
</dbReference>
<dbReference type="KEGG" id="rsp:RSP_4144"/>
<dbReference type="Proteomes" id="UP000002703">
    <property type="component" value="Plasmid D"/>
</dbReference>
<dbReference type="Pfam" id="PF02586">
    <property type="entry name" value="SRAP"/>
    <property type="match status" value="1"/>
</dbReference>
<dbReference type="PANTHER" id="PTHR13604:SF0">
    <property type="entry name" value="ABASIC SITE PROCESSING PROTEIN HMCES"/>
    <property type="match status" value="1"/>
</dbReference>
<dbReference type="GO" id="GO:0006508">
    <property type="term" value="P:proteolysis"/>
    <property type="evidence" value="ECO:0007669"/>
    <property type="project" value="UniProtKB-KW"/>
</dbReference>
<dbReference type="Gene3D" id="3.90.1680.10">
    <property type="entry name" value="SOS response associated peptidase-like"/>
    <property type="match status" value="1"/>
</dbReference>
<proteinExistence type="inferred from homology"/>
<dbReference type="GO" id="GO:0106300">
    <property type="term" value="P:protein-DNA covalent cross-linking repair"/>
    <property type="evidence" value="ECO:0007669"/>
    <property type="project" value="InterPro"/>
</dbReference>
<comment type="similarity">
    <text evidence="1 8">Belongs to the SOS response-associated peptidase family.</text>
</comment>
<keyword evidence="5" id="KW-0190">Covalent protein-DNA linkage</keyword>
<dbReference type="PANTHER" id="PTHR13604">
    <property type="entry name" value="DC12-RELATED"/>
    <property type="match status" value="1"/>
</dbReference>
<keyword evidence="2 8" id="KW-0645">Protease</keyword>
<evidence type="ECO:0000313" key="9">
    <source>
        <dbReference type="EMBL" id="ABA81610.1"/>
    </source>
</evidence>
<dbReference type="GO" id="GO:0008233">
    <property type="term" value="F:peptidase activity"/>
    <property type="evidence" value="ECO:0007669"/>
    <property type="project" value="UniProtKB-KW"/>
</dbReference>
<gene>
    <name evidence="9" type="ORF">RSP_4144</name>
</gene>
<dbReference type="AlphaFoldDB" id="Q3IV24"/>